<evidence type="ECO:0000313" key="1">
    <source>
        <dbReference type="EMBL" id="MST81533.1"/>
    </source>
</evidence>
<evidence type="ECO:0000313" key="2">
    <source>
        <dbReference type="Proteomes" id="UP000466864"/>
    </source>
</evidence>
<comment type="caution">
    <text evidence="1">The sequence shown here is derived from an EMBL/GenBank/DDBJ whole genome shotgun (WGS) entry which is preliminary data.</text>
</comment>
<dbReference type="EMBL" id="VUMV01000002">
    <property type="protein sequence ID" value="MST81533.1"/>
    <property type="molecule type" value="Genomic_DNA"/>
</dbReference>
<dbReference type="RefSeq" id="WP_154457333.1">
    <property type="nucleotide sequence ID" value="NZ_VUMV01000002.1"/>
</dbReference>
<name>A0A7X2TP14_9FIRM</name>
<dbReference type="AlphaFoldDB" id="A0A7X2TP14"/>
<dbReference type="Proteomes" id="UP000466864">
    <property type="component" value="Unassembled WGS sequence"/>
</dbReference>
<gene>
    <name evidence="1" type="ORF">FYJ60_04315</name>
</gene>
<reference evidence="1 2" key="1">
    <citation type="submission" date="2019-08" db="EMBL/GenBank/DDBJ databases">
        <title>In-depth cultivation of the pig gut microbiome towards novel bacterial diversity and tailored functional studies.</title>
        <authorList>
            <person name="Wylensek D."/>
            <person name="Hitch T.C.A."/>
            <person name="Clavel T."/>
        </authorList>
    </citation>
    <scope>NUCLEOTIDE SEQUENCE [LARGE SCALE GENOMIC DNA]</scope>
    <source>
        <strain evidence="1 2">Oil+RF-744-WCA-WT-13</strain>
    </source>
</reference>
<keyword evidence="2" id="KW-1185">Reference proteome</keyword>
<protein>
    <submittedName>
        <fullName evidence="1">Uncharacterized protein</fullName>
    </submittedName>
</protein>
<sequence length="109" mass="12768">MGIQWELSQRTTTNLYDASVYLTDGGKRTDISIKKEIWKLMERPDRVSCGVDKDAGRIYFREDKQGYSVTKSGSKMRVYFHMAAPHKDFVGDYDVHFDPVQKMFYISKR</sequence>
<accession>A0A7X2TP14</accession>
<organism evidence="1 2">
    <name type="scientific">Bilifractor porci</name>
    <dbReference type="NCBI Taxonomy" id="2606636"/>
    <lineage>
        <taxon>Bacteria</taxon>
        <taxon>Bacillati</taxon>
        <taxon>Bacillota</taxon>
        <taxon>Clostridia</taxon>
        <taxon>Lachnospirales</taxon>
        <taxon>Lachnospiraceae</taxon>
        <taxon>Bilifractor</taxon>
    </lineage>
</organism>
<proteinExistence type="predicted"/>